<comment type="caution">
    <text evidence="2">The sequence shown here is derived from an EMBL/GenBank/DDBJ whole genome shotgun (WGS) entry which is preliminary data.</text>
</comment>
<dbReference type="RefSeq" id="XP_014177840.1">
    <property type="nucleotide sequence ID" value="XM_014322365.1"/>
</dbReference>
<protein>
    <submittedName>
        <fullName evidence="2">Uncharacterized protein</fullName>
    </submittedName>
</protein>
<gene>
    <name evidence="2" type="ORF">A1Q1_03940</name>
</gene>
<proteinExistence type="predicted"/>
<name>J5SSJ1_TRIAS</name>
<accession>J5SSJ1</accession>
<dbReference type="VEuPathDB" id="FungiDB:A1Q1_03940"/>
<evidence type="ECO:0000256" key="1">
    <source>
        <dbReference type="SAM" id="MobiDB-lite"/>
    </source>
</evidence>
<evidence type="ECO:0000313" key="2">
    <source>
        <dbReference type="EMBL" id="EJT47311.1"/>
    </source>
</evidence>
<reference evidence="2 3" key="1">
    <citation type="journal article" date="2012" name="Eukaryot. Cell">
        <title>Draft genome sequence of CBS 2479, the standard type strain of Trichosporon asahii.</title>
        <authorList>
            <person name="Yang R.Y."/>
            <person name="Li H.T."/>
            <person name="Zhu H."/>
            <person name="Zhou G.P."/>
            <person name="Wang M."/>
            <person name="Wang L."/>
        </authorList>
    </citation>
    <scope>NUCLEOTIDE SEQUENCE [LARGE SCALE GENOMIC DNA]</scope>
    <source>
        <strain evidence="3">ATCC 90039 / CBS 2479 / JCM 2466 / KCTC 7840 / NCYC 2677 / UAMH 7654</strain>
    </source>
</reference>
<feature type="region of interest" description="Disordered" evidence="1">
    <location>
        <begin position="101"/>
        <end position="124"/>
    </location>
</feature>
<dbReference type="HOGENOM" id="CLU_844726_0_0_1"/>
<dbReference type="KEGG" id="tasa:A1Q1_03940"/>
<dbReference type="OrthoDB" id="2564718at2759"/>
<evidence type="ECO:0000313" key="3">
    <source>
        <dbReference type="Proteomes" id="UP000002748"/>
    </source>
</evidence>
<feature type="compositionally biased region" description="Basic and acidic residues" evidence="1">
    <location>
        <begin position="295"/>
        <end position="309"/>
    </location>
</feature>
<dbReference type="GeneID" id="25987453"/>
<dbReference type="EMBL" id="ALBS01000258">
    <property type="protein sequence ID" value="EJT47311.1"/>
    <property type="molecule type" value="Genomic_DNA"/>
</dbReference>
<dbReference type="Proteomes" id="UP000002748">
    <property type="component" value="Unassembled WGS sequence"/>
</dbReference>
<sequence>MHFASNTQPTLTPLGVRLINVSRHKLSSLEPAVGGRDSNDLLRRGVLVREALRSAWATLDTPAPASELTDWRAPDALGLSVLSEEDEEEAEERWLDDVLSDMEDDSSDSSSDWAETTVGMPDADEDDMMCCEFEISHIESVELDENYDELVYDDLASVVVHVAAVCDDDDEEEDEDDAVVATAWLELPRKHSPAVVYSDDVASKSADSHRLHQALSQLASTGTEPRADFIEADVEELEELPALQRCSAEDDEDDDDDCCRTPPLLSCEDLEEIAEDTLWQERRGVDTVDPLEPEEASHAKTPEKKEGWRIHHAPSPVALLLPP</sequence>
<feature type="region of interest" description="Disordered" evidence="1">
    <location>
        <begin position="280"/>
        <end position="323"/>
    </location>
</feature>
<dbReference type="AlphaFoldDB" id="J5SSJ1"/>
<organism evidence="2 3">
    <name type="scientific">Trichosporon asahii var. asahii (strain ATCC 90039 / CBS 2479 / JCM 2466 / KCTC 7840 / NBRC 103889/ NCYC 2677 / UAMH 7654)</name>
    <name type="common">Yeast</name>
    <dbReference type="NCBI Taxonomy" id="1186058"/>
    <lineage>
        <taxon>Eukaryota</taxon>
        <taxon>Fungi</taxon>
        <taxon>Dikarya</taxon>
        <taxon>Basidiomycota</taxon>
        <taxon>Agaricomycotina</taxon>
        <taxon>Tremellomycetes</taxon>
        <taxon>Trichosporonales</taxon>
        <taxon>Trichosporonaceae</taxon>
        <taxon>Trichosporon</taxon>
    </lineage>
</organism>